<dbReference type="InterPro" id="IPR046520">
    <property type="entry name" value="DUF6697"/>
</dbReference>
<dbReference type="EMBL" id="JADNYJ010000021">
    <property type="protein sequence ID" value="KAF8905790.1"/>
    <property type="molecule type" value="Genomic_DNA"/>
</dbReference>
<dbReference type="Pfam" id="PF20411">
    <property type="entry name" value="DUF6697"/>
    <property type="match status" value="1"/>
</dbReference>
<reference evidence="2" key="1">
    <citation type="submission" date="2020-11" db="EMBL/GenBank/DDBJ databases">
        <authorList>
            <consortium name="DOE Joint Genome Institute"/>
            <person name="Ahrendt S."/>
            <person name="Riley R."/>
            <person name="Andreopoulos W."/>
            <person name="LaButti K."/>
            <person name="Pangilinan J."/>
            <person name="Ruiz-duenas F.J."/>
            <person name="Barrasa J.M."/>
            <person name="Sanchez-Garcia M."/>
            <person name="Camarero S."/>
            <person name="Miyauchi S."/>
            <person name="Serrano A."/>
            <person name="Linde D."/>
            <person name="Babiker R."/>
            <person name="Drula E."/>
            <person name="Ayuso-Fernandez I."/>
            <person name="Pacheco R."/>
            <person name="Padilla G."/>
            <person name="Ferreira P."/>
            <person name="Barriuso J."/>
            <person name="Kellner H."/>
            <person name="Castanera R."/>
            <person name="Alfaro M."/>
            <person name="Ramirez L."/>
            <person name="Pisabarro A.G."/>
            <person name="Kuo A."/>
            <person name="Tritt A."/>
            <person name="Lipzen A."/>
            <person name="He G."/>
            <person name="Yan M."/>
            <person name="Ng V."/>
            <person name="Cullen D."/>
            <person name="Martin F."/>
            <person name="Rosso M.-N."/>
            <person name="Henrissat B."/>
            <person name="Hibbett D."/>
            <person name="Martinez A.T."/>
            <person name="Grigoriev I.V."/>
        </authorList>
    </citation>
    <scope>NUCLEOTIDE SEQUENCE</scope>
    <source>
        <strain evidence="2">AH 44721</strain>
    </source>
</reference>
<evidence type="ECO:0000313" key="2">
    <source>
        <dbReference type="EMBL" id="KAF8905790.1"/>
    </source>
</evidence>
<dbReference type="OrthoDB" id="3176940at2759"/>
<sequence length="312" mass="35959">MKMATPDTVHNEEPEVIVIKDELQEVETTALRALENGKKNGRMVVEVVVDTYANFLKRKKEDLEKVKKLINPKAQKIEKMKIKFEHVMDRLGSAALDAYPIALDLATLEATVSRAFMSSTYGGNMQMTFPNIGDEHLAKHGLNDFMYLNTLYQPNAPQVPGCSGLFFDTEIDSRWPGKWRVFTRLSSGAWLFVGFYEVNPTRPLTKEDWASLDPQVQRTWAYQIRKKSWGGYFCARVVARQELGRKPTRAEWMGVFNDKRHLRATPEDIRRSLATGEEQLAVSTMKCVGYDEDFQRRLCEQEKRSRRPKNRS</sequence>
<dbReference type="Proteomes" id="UP000724874">
    <property type="component" value="Unassembled WGS sequence"/>
</dbReference>
<comment type="caution">
    <text evidence="2">The sequence shown here is derived from an EMBL/GenBank/DDBJ whole genome shotgun (WGS) entry which is preliminary data.</text>
</comment>
<dbReference type="AlphaFoldDB" id="A0A9P5NQT0"/>
<proteinExistence type="predicted"/>
<evidence type="ECO:0000313" key="3">
    <source>
        <dbReference type="Proteomes" id="UP000724874"/>
    </source>
</evidence>
<evidence type="ECO:0000259" key="1">
    <source>
        <dbReference type="Pfam" id="PF20411"/>
    </source>
</evidence>
<name>A0A9P5NQT0_GYMJU</name>
<protein>
    <recommendedName>
        <fullName evidence="1">DUF6697 domain-containing protein</fullName>
    </recommendedName>
</protein>
<accession>A0A9P5NQT0</accession>
<keyword evidence="3" id="KW-1185">Reference proteome</keyword>
<organism evidence="2 3">
    <name type="scientific">Gymnopilus junonius</name>
    <name type="common">Spectacular rustgill mushroom</name>
    <name type="synonym">Gymnopilus spectabilis subsp. junonius</name>
    <dbReference type="NCBI Taxonomy" id="109634"/>
    <lineage>
        <taxon>Eukaryota</taxon>
        <taxon>Fungi</taxon>
        <taxon>Dikarya</taxon>
        <taxon>Basidiomycota</taxon>
        <taxon>Agaricomycotina</taxon>
        <taxon>Agaricomycetes</taxon>
        <taxon>Agaricomycetidae</taxon>
        <taxon>Agaricales</taxon>
        <taxon>Agaricineae</taxon>
        <taxon>Hymenogastraceae</taxon>
        <taxon>Gymnopilus</taxon>
    </lineage>
</organism>
<gene>
    <name evidence="2" type="ORF">CPB84DRAFT_1960309</name>
</gene>
<feature type="domain" description="DUF6697" evidence="1">
    <location>
        <begin position="111"/>
        <end position="300"/>
    </location>
</feature>